<sequence>MNVAIKRVLSPLKPYLRWAILGGTLFFLAKALKDNWQEVLAIRISTSGWTCLAIAVGVTLVAHTWTGWVWHWILREFDQQPGLGWCIRIYLKVNIAKYLPGNVWHFYGRIWAAKTAGVPLGVATLSVLMEPPMMAVGALLLALISSPLASRIIQLPILFAVLILIHPWCLNPCLQYLAKLTGKKKSIESDEDQIIRVKRYPILPLLGELGFLGLRGSGFLLTLLALSPITPSQLPLLLSGFSVAWLLGLIVPGAPGGVGVFEATAVGLLEHDFAPAVVLSSVALYRLISILSEVSGAALAWLNEPPSDRSSNQDEE</sequence>
<comment type="subcellular location">
    <subcellularLocation>
        <location evidence="1">Cell membrane</location>
        <topology evidence="1">Multi-pass membrane protein</topology>
    </subcellularLocation>
</comment>
<dbReference type="RefSeq" id="WP_070390990.1">
    <property type="nucleotide sequence ID" value="NZ_CP017599.1"/>
</dbReference>
<reference evidence="8" key="1">
    <citation type="submission" date="2016-10" db="EMBL/GenBank/DDBJ databases">
        <title>Comparative genomics uncovers the prolific and rare metabolic potential of the cyanobacterial genus Moorea.</title>
        <authorList>
            <person name="Leao T."/>
            <person name="Castelao G."/>
            <person name="Korobeynikov A."/>
            <person name="Monroe E.A."/>
            <person name="Podell S."/>
            <person name="Glukhov E."/>
            <person name="Allen E."/>
            <person name="Gerwick W.H."/>
            <person name="Gerwick L."/>
        </authorList>
    </citation>
    <scope>NUCLEOTIDE SEQUENCE [LARGE SCALE GENOMIC DNA]</scope>
    <source>
        <strain evidence="8">PAL-8-15-08-1</strain>
    </source>
</reference>
<dbReference type="AlphaFoldDB" id="A0A1D8TLL2"/>
<organism evidence="7 8">
    <name type="scientific">Moorena producens PAL-8-15-08-1</name>
    <dbReference type="NCBI Taxonomy" id="1458985"/>
    <lineage>
        <taxon>Bacteria</taxon>
        <taxon>Bacillati</taxon>
        <taxon>Cyanobacteriota</taxon>
        <taxon>Cyanophyceae</taxon>
        <taxon>Coleofasciculales</taxon>
        <taxon>Coleofasciculaceae</taxon>
        <taxon>Moorena</taxon>
    </lineage>
</organism>
<dbReference type="InterPro" id="IPR022791">
    <property type="entry name" value="L-PG_synthase/AglD"/>
</dbReference>
<evidence type="ECO:0000256" key="1">
    <source>
        <dbReference type="ARBA" id="ARBA00004651"/>
    </source>
</evidence>
<evidence type="ECO:0000256" key="6">
    <source>
        <dbReference type="SAM" id="Phobius"/>
    </source>
</evidence>
<evidence type="ECO:0000256" key="4">
    <source>
        <dbReference type="ARBA" id="ARBA00022989"/>
    </source>
</evidence>
<evidence type="ECO:0000256" key="2">
    <source>
        <dbReference type="ARBA" id="ARBA00022475"/>
    </source>
</evidence>
<proteinExistence type="predicted"/>
<evidence type="ECO:0000256" key="5">
    <source>
        <dbReference type="ARBA" id="ARBA00023136"/>
    </source>
</evidence>
<evidence type="ECO:0000313" key="8">
    <source>
        <dbReference type="Proteomes" id="UP000177870"/>
    </source>
</evidence>
<feature type="transmembrane region" description="Helical" evidence="6">
    <location>
        <begin position="234"/>
        <end position="253"/>
    </location>
</feature>
<name>A0A1D8TLL2_9CYAN</name>
<dbReference type="Proteomes" id="UP000177870">
    <property type="component" value="Chromosome"/>
</dbReference>
<evidence type="ECO:0000256" key="3">
    <source>
        <dbReference type="ARBA" id="ARBA00022692"/>
    </source>
</evidence>
<feature type="transmembrane region" description="Helical" evidence="6">
    <location>
        <begin position="157"/>
        <end position="178"/>
    </location>
</feature>
<accession>A0A1D8TLL2</accession>
<feature type="transmembrane region" description="Helical" evidence="6">
    <location>
        <begin position="15"/>
        <end position="32"/>
    </location>
</feature>
<keyword evidence="4 6" id="KW-1133">Transmembrane helix</keyword>
<gene>
    <name evidence="7" type="ORF">BJP34_02600</name>
</gene>
<dbReference type="Pfam" id="PF03706">
    <property type="entry name" value="LPG_synthase_TM"/>
    <property type="match status" value="1"/>
</dbReference>
<dbReference type="EMBL" id="CP017599">
    <property type="protein sequence ID" value="AOW98483.1"/>
    <property type="molecule type" value="Genomic_DNA"/>
</dbReference>
<dbReference type="STRING" id="1458985.BJP34_02600"/>
<dbReference type="GO" id="GO:0005886">
    <property type="term" value="C:plasma membrane"/>
    <property type="evidence" value="ECO:0007669"/>
    <property type="project" value="UniProtKB-SubCell"/>
</dbReference>
<feature type="transmembrane region" description="Helical" evidence="6">
    <location>
        <begin position="209"/>
        <end position="227"/>
    </location>
</feature>
<protein>
    <submittedName>
        <fullName evidence="7">Uncharacterized protein</fullName>
    </submittedName>
</protein>
<feature type="transmembrane region" description="Helical" evidence="6">
    <location>
        <begin position="44"/>
        <end position="65"/>
    </location>
</feature>
<dbReference type="KEGG" id="mpro:BJP34_02600"/>
<keyword evidence="3 6" id="KW-0812">Transmembrane</keyword>
<dbReference type="OrthoDB" id="2542372at2"/>
<keyword evidence="2" id="KW-1003">Cell membrane</keyword>
<keyword evidence="5 6" id="KW-0472">Membrane</keyword>
<evidence type="ECO:0000313" key="7">
    <source>
        <dbReference type="EMBL" id="AOW98483.1"/>
    </source>
</evidence>